<dbReference type="CDD" id="cd03225">
    <property type="entry name" value="ABC_cobalt_CbiO_domain1"/>
    <property type="match status" value="1"/>
</dbReference>
<dbReference type="GO" id="GO:0043190">
    <property type="term" value="C:ATP-binding cassette (ABC) transporter complex"/>
    <property type="evidence" value="ECO:0007669"/>
    <property type="project" value="TreeGrafter"/>
</dbReference>
<keyword evidence="8" id="KW-0472">Membrane</keyword>
<evidence type="ECO:0000256" key="6">
    <source>
        <dbReference type="ARBA" id="ARBA00022840"/>
    </source>
</evidence>
<dbReference type="Gene3D" id="3.40.50.300">
    <property type="entry name" value="P-loop containing nucleotide triphosphate hydrolases"/>
    <property type="match status" value="1"/>
</dbReference>
<dbReference type="AlphaFoldDB" id="A0A4R6LPJ7"/>
<evidence type="ECO:0000256" key="3">
    <source>
        <dbReference type="ARBA" id="ARBA00022448"/>
    </source>
</evidence>
<dbReference type="GO" id="GO:0042626">
    <property type="term" value="F:ATPase-coupled transmembrane transporter activity"/>
    <property type="evidence" value="ECO:0007669"/>
    <property type="project" value="TreeGrafter"/>
</dbReference>
<dbReference type="PANTHER" id="PTHR43553">
    <property type="entry name" value="HEAVY METAL TRANSPORTER"/>
    <property type="match status" value="1"/>
</dbReference>
<comment type="caution">
    <text evidence="10">The sequence shown here is derived from an EMBL/GenBank/DDBJ whole genome shotgun (WGS) entry which is preliminary data.</text>
</comment>
<evidence type="ECO:0000256" key="7">
    <source>
        <dbReference type="ARBA" id="ARBA00022967"/>
    </source>
</evidence>
<dbReference type="OrthoDB" id="9784332at2"/>
<proteinExistence type="inferred from homology"/>
<evidence type="ECO:0000256" key="4">
    <source>
        <dbReference type="ARBA" id="ARBA00022475"/>
    </source>
</evidence>
<accession>A0A4R6LPJ7</accession>
<keyword evidence="3" id="KW-0813">Transport</keyword>
<keyword evidence="5" id="KW-0547">Nucleotide-binding</keyword>
<keyword evidence="4" id="KW-1003">Cell membrane</keyword>
<feature type="domain" description="ABC transporter" evidence="9">
    <location>
        <begin position="4"/>
        <end position="236"/>
    </location>
</feature>
<dbReference type="Pfam" id="PF00005">
    <property type="entry name" value="ABC_tran"/>
    <property type="match status" value="1"/>
</dbReference>
<evidence type="ECO:0000313" key="11">
    <source>
        <dbReference type="Proteomes" id="UP000295064"/>
    </source>
</evidence>
<reference evidence="10 11" key="1">
    <citation type="submission" date="2019-03" db="EMBL/GenBank/DDBJ databases">
        <title>Subsurface microbial communities from deep shales in Ohio and West Virginia, USA.</title>
        <authorList>
            <person name="Wrighton K."/>
        </authorList>
    </citation>
    <scope>NUCLEOTIDE SEQUENCE [LARGE SCALE GENOMIC DNA]</scope>
    <source>
        <strain evidence="10 11">MA284_T2</strain>
    </source>
</reference>
<dbReference type="GO" id="GO:0016887">
    <property type="term" value="F:ATP hydrolysis activity"/>
    <property type="evidence" value="ECO:0007669"/>
    <property type="project" value="InterPro"/>
</dbReference>
<dbReference type="PANTHER" id="PTHR43553:SF24">
    <property type="entry name" value="ENERGY-COUPLING FACTOR TRANSPORTER ATP-BINDING PROTEIN ECFA1"/>
    <property type="match status" value="1"/>
</dbReference>
<dbReference type="FunFam" id="3.40.50.300:FF:000224">
    <property type="entry name" value="Energy-coupling factor transporter ATP-binding protein EcfA"/>
    <property type="match status" value="1"/>
</dbReference>
<dbReference type="InterPro" id="IPR003593">
    <property type="entry name" value="AAA+_ATPase"/>
</dbReference>
<evidence type="ECO:0000313" key="10">
    <source>
        <dbReference type="EMBL" id="TDO89335.1"/>
    </source>
</evidence>
<evidence type="ECO:0000256" key="2">
    <source>
        <dbReference type="ARBA" id="ARBA00005417"/>
    </source>
</evidence>
<dbReference type="SUPFAM" id="SSF52540">
    <property type="entry name" value="P-loop containing nucleoside triphosphate hydrolases"/>
    <property type="match status" value="1"/>
</dbReference>
<evidence type="ECO:0000259" key="9">
    <source>
        <dbReference type="PROSITE" id="PS50893"/>
    </source>
</evidence>
<dbReference type="InterPro" id="IPR027417">
    <property type="entry name" value="P-loop_NTPase"/>
</dbReference>
<dbReference type="InterPro" id="IPR015856">
    <property type="entry name" value="ABC_transpr_CbiO/EcfA_su"/>
</dbReference>
<evidence type="ECO:0000256" key="8">
    <source>
        <dbReference type="ARBA" id="ARBA00023136"/>
    </source>
</evidence>
<dbReference type="EMBL" id="SNWX01000012">
    <property type="protein sequence ID" value="TDO89335.1"/>
    <property type="molecule type" value="Genomic_DNA"/>
</dbReference>
<dbReference type="RefSeq" id="WP_133515148.1">
    <property type="nucleotide sequence ID" value="NZ_SNWX01000012.1"/>
</dbReference>
<comment type="subcellular location">
    <subcellularLocation>
        <location evidence="1">Cell membrane</location>
        <topology evidence="1">Peripheral membrane protein</topology>
    </subcellularLocation>
</comment>
<dbReference type="SMART" id="SM00382">
    <property type="entry name" value="AAA"/>
    <property type="match status" value="1"/>
</dbReference>
<dbReference type="InterPro" id="IPR003439">
    <property type="entry name" value="ABC_transporter-like_ATP-bd"/>
</dbReference>
<sequence length="269" mass="30029">MAKISVNNLSFHYNQGIPVLKDLSFSLEQKSTAIIGQNGAGKTTLVKLLKGLLKPQKGDVLINDKNTKEHTAASLAREIGLVFQNPSDQIFKNNVLDEVKFGPLNLDIEENKAEKRARKAIKRLGLSEIADENPYDLSLSERKLVTIASILAMEPEIIIFDEPAIGQDYRNIALIKKIIREEIESGKLVLTINHDMDFVAEVFERIIVLNQGKILADGPTAEVFAQKEILKKAHLEMPSVTALAKELGIGNQILLNKKEFIEYFKDIEV</sequence>
<comment type="similarity">
    <text evidence="2">Belongs to the ABC transporter superfamily.</text>
</comment>
<evidence type="ECO:0000256" key="5">
    <source>
        <dbReference type="ARBA" id="ARBA00022741"/>
    </source>
</evidence>
<dbReference type="Proteomes" id="UP000295064">
    <property type="component" value="Unassembled WGS sequence"/>
</dbReference>
<name>A0A4R6LPJ7_9FIRM</name>
<organism evidence="10 11">
    <name type="scientific">Halanaerobium saccharolyticum</name>
    <dbReference type="NCBI Taxonomy" id="43595"/>
    <lineage>
        <taxon>Bacteria</taxon>
        <taxon>Bacillati</taxon>
        <taxon>Bacillota</taxon>
        <taxon>Clostridia</taxon>
        <taxon>Halanaerobiales</taxon>
        <taxon>Halanaerobiaceae</taxon>
        <taxon>Halanaerobium</taxon>
    </lineage>
</organism>
<protein>
    <submittedName>
        <fullName evidence="10">Energy-coupling factor transport system ATP-binding protein</fullName>
    </submittedName>
</protein>
<dbReference type="GO" id="GO:0005524">
    <property type="term" value="F:ATP binding"/>
    <property type="evidence" value="ECO:0007669"/>
    <property type="project" value="UniProtKB-KW"/>
</dbReference>
<dbReference type="PROSITE" id="PS50893">
    <property type="entry name" value="ABC_TRANSPORTER_2"/>
    <property type="match status" value="1"/>
</dbReference>
<dbReference type="InterPro" id="IPR050095">
    <property type="entry name" value="ECF_ABC_transporter_ATP-bd"/>
</dbReference>
<keyword evidence="7" id="KW-1278">Translocase</keyword>
<gene>
    <name evidence="10" type="ORF">DFR79_11289</name>
</gene>
<evidence type="ECO:0000256" key="1">
    <source>
        <dbReference type="ARBA" id="ARBA00004202"/>
    </source>
</evidence>
<keyword evidence="6 10" id="KW-0067">ATP-binding</keyword>